<evidence type="ECO:0000259" key="1">
    <source>
        <dbReference type="PROSITE" id="PS50104"/>
    </source>
</evidence>
<gene>
    <name evidence="2" type="ORF">AADEFJLK_00183</name>
</gene>
<dbReference type="Proteomes" id="UP000237423">
    <property type="component" value="Unassembled WGS sequence"/>
</dbReference>
<dbReference type="SMART" id="SM00255">
    <property type="entry name" value="TIR"/>
    <property type="match status" value="1"/>
</dbReference>
<dbReference type="EMBL" id="PGFZ01000001">
    <property type="protein sequence ID" value="POZ53167.1"/>
    <property type="molecule type" value="Genomic_DNA"/>
</dbReference>
<protein>
    <submittedName>
        <fullName evidence="2">Toll/interleukin-1 receptor domain-containing protein</fullName>
    </submittedName>
</protein>
<dbReference type="SUPFAM" id="SSF52200">
    <property type="entry name" value="Toll/Interleukin receptor TIR domain"/>
    <property type="match status" value="1"/>
</dbReference>
<comment type="caution">
    <text evidence="2">The sequence shown here is derived from an EMBL/GenBank/DDBJ whole genome shotgun (WGS) entry which is preliminary data.</text>
</comment>
<dbReference type="InterPro" id="IPR035897">
    <property type="entry name" value="Toll_tir_struct_dom_sf"/>
</dbReference>
<name>A0A2S5CQZ2_9GAMM</name>
<dbReference type="AlphaFoldDB" id="A0A2S5CQZ2"/>
<reference evidence="2 3" key="1">
    <citation type="submission" date="2017-11" db="EMBL/GenBank/DDBJ databases">
        <title>Draft Genome Sequence of Methylobacter psychrotolerans Sph1T, an Obligate Methanotroph from Low-Temperature Environments.</title>
        <authorList>
            <person name="Oshkin I.Y."/>
            <person name="Miroshnikov K."/>
            <person name="Belova S.E."/>
            <person name="Korzhenkov A."/>
            <person name="Toshchakov S.V."/>
            <person name="Dedysh S.N."/>
        </authorList>
    </citation>
    <scope>NUCLEOTIDE SEQUENCE [LARGE SCALE GENOMIC DNA]</scope>
    <source>
        <strain evidence="2 3">Sph1</strain>
    </source>
</reference>
<accession>A0A2S5CQZ2</accession>
<dbReference type="GO" id="GO:0007165">
    <property type="term" value="P:signal transduction"/>
    <property type="evidence" value="ECO:0007669"/>
    <property type="project" value="InterPro"/>
</dbReference>
<dbReference type="Pfam" id="PF13676">
    <property type="entry name" value="TIR_2"/>
    <property type="match status" value="1"/>
</dbReference>
<dbReference type="RefSeq" id="WP_103972981.1">
    <property type="nucleotide sequence ID" value="NZ_PGFZ01000001.1"/>
</dbReference>
<dbReference type="PROSITE" id="PS50104">
    <property type="entry name" value="TIR"/>
    <property type="match status" value="1"/>
</dbReference>
<proteinExistence type="predicted"/>
<sequence length="358" mass="41796">MISISIICFTDINDDQNYYVFDKFCNHTKKTFNHIFSPHIYKGQTDNKFIKQLVKQSDAIIFVVGDEQSSEFYYSLGLGDGILIEKSKPVLFLYVGKNKSLSICNHFMLYIDELGNETIKNAVFCYLKRDLKNFWVNYAKSVINKLNNQNPVIQLEILEDDDIGKALEDDHPCEYPKEKLDYLVTRSATKNYNEYSDYLILNKHNNVIYMPTLKVFISYSKHDVHHKDTLLKHLSGLRNKIITWNDQDLRGGEEWDEKIKEELNKADIVLYLVSANSMATDYIQTVELPLIEERCQKKECKLIPVIVDFCLWTDLDFAKYNALPDKDVPVVHKTHWNSENEAWLKVVEGVRRLVVAQK</sequence>
<feature type="domain" description="TIR" evidence="1">
    <location>
        <begin position="211"/>
        <end position="354"/>
    </location>
</feature>
<organism evidence="2 3">
    <name type="scientific">Methylovulum psychrotolerans</name>
    <dbReference type="NCBI Taxonomy" id="1704499"/>
    <lineage>
        <taxon>Bacteria</taxon>
        <taxon>Pseudomonadati</taxon>
        <taxon>Pseudomonadota</taxon>
        <taxon>Gammaproteobacteria</taxon>
        <taxon>Methylococcales</taxon>
        <taxon>Methylococcaceae</taxon>
        <taxon>Methylovulum</taxon>
    </lineage>
</organism>
<dbReference type="InterPro" id="IPR000157">
    <property type="entry name" value="TIR_dom"/>
</dbReference>
<dbReference type="Gene3D" id="3.40.50.10140">
    <property type="entry name" value="Toll/interleukin-1 receptor homology (TIR) domain"/>
    <property type="match status" value="1"/>
</dbReference>
<evidence type="ECO:0000313" key="3">
    <source>
        <dbReference type="Proteomes" id="UP000237423"/>
    </source>
</evidence>
<evidence type="ECO:0000313" key="2">
    <source>
        <dbReference type="EMBL" id="POZ53167.1"/>
    </source>
</evidence>
<keyword evidence="2" id="KW-0675">Receptor</keyword>